<accession>A0ABX8J0N3</accession>
<dbReference type="EMBL" id="CP076683">
    <property type="protein sequence ID" value="QWV19328.1"/>
    <property type="molecule type" value="Genomic_DNA"/>
</dbReference>
<dbReference type="EC" id="2.7.7.65" evidence="2"/>
<protein>
    <recommendedName>
        <fullName evidence="2">diguanylate cyclase</fullName>
        <ecNumber evidence="2">2.7.7.65</ecNumber>
    </recommendedName>
</protein>
<keyword evidence="9" id="KW-0548">Nucleotidyltransferase</keyword>
<evidence type="ECO:0000256" key="6">
    <source>
        <dbReference type="ARBA" id="ARBA00023136"/>
    </source>
</evidence>
<gene>
    <name evidence="9" type="ORF">KQ248_14690</name>
</gene>
<evidence type="ECO:0000256" key="5">
    <source>
        <dbReference type="ARBA" id="ARBA00022989"/>
    </source>
</evidence>
<dbReference type="Proteomes" id="UP000683436">
    <property type="component" value="Chromosome"/>
</dbReference>
<evidence type="ECO:0000256" key="4">
    <source>
        <dbReference type="ARBA" id="ARBA00022692"/>
    </source>
</evidence>
<dbReference type="PANTHER" id="PTHR45138">
    <property type="entry name" value="REGULATORY COMPONENTS OF SENSORY TRANSDUCTION SYSTEM"/>
    <property type="match status" value="1"/>
</dbReference>
<dbReference type="InterPro" id="IPR000160">
    <property type="entry name" value="GGDEF_dom"/>
</dbReference>
<dbReference type="InterPro" id="IPR033479">
    <property type="entry name" value="dCache_1"/>
</dbReference>
<organism evidence="9 10">
    <name type="scientific">Stutzerimonas zhaodongensis</name>
    <dbReference type="NCBI Taxonomy" id="1176257"/>
    <lineage>
        <taxon>Bacteria</taxon>
        <taxon>Pseudomonadati</taxon>
        <taxon>Pseudomonadota</taxon>
        <taxon>Gammaproteobacteria</taxon>
        <taxon>Pseudomonadales</taxon>
        <taxon>Pseudomonadaceae</taxon>
        <taxon>Stutzerimonas</taxon>
    </lineage>
</organism>
<evidence type="ECO:0000256" key="2">
    <source>
        <dbReference type="ARBA" id="ARBA00012528"/>
    </source>
</evidence>
<keyword evidence="10" id="KW-1185">Reference proteome</keyword>
<keyword evidence="4 7" id="KW-0812">Transmembrane</keyword>
<proteinExistence type="predicted"/>
<evidence type="ECO:0000256" key="3">
    <source>
        <dbReference type="ARBA" id="ARBA00022475"/>
    </source>
</evidence>
<evidence type="ECO:0000313" key="10">
    <source>
        <dbReference type="Proteomes" id="UP000683436"/>
    </source>
</evidence>
<sequence>MWAILNAWLKHESELVEQAARNDAMNLAIAFEEHVHSVVRYADALIQDVREELVKDPDAFQTIAKTKLPRYETLVGQLALIDAEGWLVGSSLDSLAKKVDLSDREHFRVHRDNLGQDQLFVSKPILGRVSGIWSIQLTRPVINDGKFSGVVVLSIPVTFFTDFYKQINIGSHGLIALVGLDRVPRAAASSINLDARLDGMVVPGDRPYFDSTKPDKGFYRGPSAIDHLDRLTAYRRLKEAGLVVIVQLSPAEYLAASRERRQFLIFCAAAISILLLAFASFLYFATQRHLKNTAALKRAHDSLQKIISIDLLTGARSRRDFLETLESELGRSLRHDAPLSLVLLDIDFFKQVNDTYGHPIGDVVLKELSSLCSAVLRTHDVFGRLGGEEFGLILPHTDAEGAMLVAEKLRVAVENAVIPTDRGPVRITVSAGVASAIPAVDDSSRLIVRADDALYTAKQTGRNRVCFASSAGSSPQSDGAPAEIN</sequence>
<evidence type="ECO:0000313" key="9">
    <source>
        <dbReference type="EMBL" id="QWV19328.1"/>
    </source>
</evidence>
<feature type="domain" description="GGDEF" evidence="8">
    <location>
        <begin position="337"/>
        <end position="470"/>
    </location>
</feature>
<dbReference type="InterPro" id="IPR050469">
    <property type="entry name" value="Diguanylate_Cyclase"/>
</dbReference>
<dbReference type="GO" id="GO:0052621">
    <property type="term" value="F:diguanylate cyclase activity"/>
    <property type="evidence" value="ECO:0007669"/>
    <property type="project" value="UniProtKB-EC"/>
</dbReference>
<dbReference type="PANTHER" id="PTHR45138:SF9">
    <property type="entry name" value="DIGUANYLATE CYCLASE DGCM-RELATED"/>
    <property type="match status" value="1"/>
</dbReference>
<dbReference type="CDD" id="cd01949">
    <property type="entry name" value="GGDEF"/>
    <property type="match status" value="1"/>
</dbReference>
<dbReference type="Pfam" id="PF02743">
    <property type="entry name" value="dCache_1"/>
    <property type="match status" value="1"/>
</dbReference>
<comment type="subcellular location">
    <subcellularLocation>
        <location evidence="1">Cell membrane</location>
        <topology evidence="1">Multi-pass membrane protein</topology>
    </subcellularLocation>
</comment>
<dbReference type="NCBIfam" id="TIGR00254">
    <property type="entry name" value="GGDEF"/>
    <property type="match status" value="1"/>
</dbReference>
<keyword evidence="3" id="KW-1003">Cell membrane</keyword>
<reference evidence="9 10" key="1">
    <citation type="submission" date="2021-06" db="EMBL/GenBank/DDBJ databases">
        <title>Microbial metabolic specificity influences pelagic lipid remineralization.</title>
        <authorList>
            <person name="Behrendt L."/>
            <person name="Hunter J.E."/>
            <person name="Alcolombri U."/>
            <person name="Smriga S."/>
            <person name="Mincer T."/>
            <person name="Lowenstein D.P."/>
            <person name="Peaudecerf F.J."/>
            <person name="Fernandez V.I."/>
            <person name="Fredricks H."/>
            <person name="Almblad H."/>
            <person name="Harrison J.J."/>
            <person name="Stocker R."/>
            <person name="Van Mooy B.A.S."/>
        </authorList>
    </citation>
    <scope>NUCLEOTIDE SEQUENCE [LARGE SCALE GENOMIC DNA]</scope>
    <source>
        <strain evidence="9 10">A252</strain>
    </source>
</reference>
<keyword evidence="9" id="KW-0808">Transferase</keyword>
<dbReference type="CDD" id="cd12915">
    <property type="entry name" value="PDC2_DGC_like"/>
    <property type="match status" value="1"/>
</dbReference>
<keyword evidence="5 7" id="KW-1133">Transmembrane helix</keyword>
<dbReference type="Pfam" id="PF00990">
    <property type="entry name" value="GGDEF"/>
    <property type="match status" value="1"/>
</dbReference>
<keyword evidence="6 7" id="KW-0472">Membrane</keyword>
<evidence type="ECO:0000259" key="8">
    <source>
        <dbReference type="PROSITE" id="PS50887"/>
    </source>
</evidence>
<evidence type="ECO:0000256" key="7">
    <source>
        <dbReference type="SAM" id="Phobius"/>
    </source>
</evidence>
<evidence type="ECO:0000256" key="1">
    <source>
        <dbReference type="ARBA" id="ARBA00004651"/>
    </source>
</evidence>
<feature type="transmembrane region" description="Helical" evidence="7">
    <location>
        <begin position="263"/>
        <end position="285"/>
    </location>
</feature>
<dbReference type="CDD" id="cd12914">
    <property type="entry name" value="PDC1_DGC_like"/>
    <property type="match status" value="1"/>
</dbReference>
<name>A0ABX8J0N3_9GAMM</name>
<dbReference type="SMART" id="SM00267">
    <property type="entry name" value="GGDEF"/>
    <property type="match status" value="1"/>
</dbReference>
<dbReference type="PROSITE" id="PS50887">
    <property type="entry name" value="GGDEF"/>
    <property type="match status" value="1"/>
</dbReference>